<reference evidence="3" key="1">
    <citation type="submission" date="2017-02" db="EMBL/GenBank/DDBJ databases">
        <authorList>
            <person name="Rodrigo-Torres L."/>
            <person name="Arahal R.D."/>
            <person name="Lucena T."/>
        </authorList>
    </citation>
    <scope>NUCLEOTIDE SEQUENCE [LARGE SCALE GENOMIC DNA]</scope>
    <source>
        <strain evidence="3">CECT 7878</strain>
    </source>
</reference>
<protein>
    <recommendedName>
        <fullName evidence="1">Methyltransferase domain-containing protein</fullName>
    </recommendedName>
</protein>
<proteinExistence type="predicted"/>
<dbReference type="CDD" id="cd02440">
    <property type="entry name" value="AdoMet_MTases"/>
    <property type="match status" value="1"/>
</dbReference>
<dbReference type="SUPFAM" id="SSF53335">
    <property type="entry name" value="S-adenosyl-L-methionine-dependent methyltransferases"/>
    <property type="match status" value="1"/>
</dbReference>
<accession>A0A1R4LRQ5</accession>
<sequence length="184" mass="21257">MNISFAEPERLKEIFDGENREEWQRTSHIIGSLALKEHEVIADIGAGTGYFSNLFSQIIRQGKIYAIDCEPNMVAYMQERFSDETFANVRVILSQRDDPCIPADVETVFMANTYRFIQERDAFLLKMREQTTRDTKFVFVDYKGSNARVSPQQAMNEVRQAGFEVIDFDIDGCPDHYILTFKVS</sequence>
<dbReference type="Gene3D" id="3.40.50.150">
    <property type="entry name" value="Vaccinia Virus protein VP39"/>
    <property type="match status" value="1"/>
</dbReference>
<evidence type="ECO:0000259" key="1">
    <source>
        <dbReference type="Pfam" id="PF13847"/>
    </source>
</evidence>
<dbReference type="AlphaFoldDB" id="A0A1R4LRQ5"/>
<dbReference type="InterPro" id="IPR025714">
    <property type="entry name" value="Methyltranfer_dom"/>
</dbReference>
<evidence type="ECO:0000313" key="2">
    <source>
        <dbReference type="EMBL" id="SJN59059.1"/>
    </source>
</evidence>
<dbReference type="RefSeq" id="WP_077337091.1">
    <property type="nucleotide sequence ID" value="NZ_FULE01000046.1"/>
</dbReference>
<organism evidence="2 3">
    <name type="scientific">Vibrio ruber (strain DSM 16370 / JCM 11486 / BCRC 17186 / CECT 7878 / LMG 23124 / VR1)</name>
    <dbReference type="NCBI Taxonomy" id="1123498"/>
    <lineage>
        <taxon>Bacteria</taxon>
        <taxon>Pseudomonadati</taxon>
        <taxon>Pseudomonadota</taxon>
        <taxon>Gammaproteobacteria</taxon>
        <taxon>Vibrionales</taxon>
        <taxon>Vibrionaceae</taxon>
        <taxon>Vibrio</taxon>
    </lineage>
</organism>
<keyword evidence="3" id="KW-1185">Reference proteome</keyword>
<evidence type="ECO:0000313" key="3">
    <source>
        <dbReference type="Proteomes" id="UP000188276"/>
    </source>
</evidence>
<dbReference type="Proteomes" id="UP000188276">
    <property type="component" value="Unassembled WGS sequence"/>
</dbReference>
<dbReference type="STRING" id="1123498.VR7878_03199"/>
<dbReference type="InterPro" id="IPR029063">
    <property type="entry name" value="SAM-dependent_MTases_sf"/>
</dbReference>
<feature type="domain" description="Methyltransferase" evidence="1">
    <location>
        <begin position="36"/>
        <end position="156"/>
    </location>
</feature>
<dbReference type="EMBL" id="FULE01000046">
    <property type="protein sequence ID" value="SJN59059.1"/>
    <property type="molecule type" value="Genomic_DNA"/>
</dbReference>
<name>A0A1R4LRQ5_VIBR1</name>
<dbReference type="Pfam" id="PF13847">
    <property type="entry name" value="Methyltransf_31"/>
    <property type="match status" value="1"/>
</dbReference>
<dbReference type="OrthoDB" id="9760689at2"/>
<gene>
    <name evidence="2" type="ORF">VR7878_03199</name>
</gene>